<dbReference type="Proteomes" id="UP000078148">
    <property type="component" value="Plasmid unnamed1"/>
</dbReference>
<dbReference type="Pfam" id="PF18813">
    <property type="entry name" value="PBECR4"/>
    <property type="match status" value="1"/>
</dbReference>
<dbReference type="AlphaFoldDB" id="A0A1X9T441"/>
<gene>
    <name evidence="2" type="ORF">AR543_p0083</name>
</gene>
<reference evidence="2 3" key="1">
    <citation type="journal article" date="2016" name="Int. J. Syst. Evol. Microbiol.">
        <title>Paenibacillus damxungensis sp. nov., isolated from raw yak (Bos grunniens) milk.</title>
        <authorList>
            <person name="Wu Z."/>
            <person name="Gao C."/>
            <person name="Han J."/>
            <person name="Liu Z."/>
        </authorList>
    </citation>
    <scope>NUCLEOTIDE SEQUENCE [LARGE SCALE GENOMIC DNA]</scope>
    <source>
        <strain evidence="2 3">BD3526</strain>
        <plasmid evidence="2 3">unnamed1</plasmid>
    </source>
</reference>
<geneLocation type="plasmid" evidence="2 3">
    <name>unnamed1</name>
</geneLocation>
<dbReference type="EMBL" id="CP021170">
    <property type="protein sequence ID" value="ARR10691.1"/>
    <property type="molecule type" value="Genomic_DNA"/>
</dbReference>
<sequence length="192" mass="22452">MGLLTVEQLLTLNKIPKSSELTLKIITDFYLQHLSDRQFRMEIASPLKEIRIRFERGNLAHLLGIHHILGNHGGGYNGFIQLNNENITFESLKAANNRTFKDDELRMLCFPFLYQMMQKPQLQLAKSNDPTQASFVFRHPLSQKFCEFRIRKINKDPESRFYSPLSFRVGRSEPFTQVKVRNVETLDLNDSY</sequence>
<feature type="domain" description="Phage-Barnase-EndoU-ColicinE5/D-RelE like nuclease 4" evidence="1">
    <location>
        <begin position="24"/>
        <end position="118"/>
    </location>
</feature>
<keyword evidence="3" id="KW-1185">Reference proteome</keyword>
<dbReference type="RefSeq" id="WP_087071399.1">
    <property type="nucleotide sequence ID" value="NZ_CP021170.1"/>
</dbReference>
<evidence type="ECO:0000313" key="3">
    <source>
        <dbReference type="Proteomes" id="UP000078148"/>
    </source>
</evidence>
<protein>
    <recommendedName>
        <fullName evidence="1">Phage-Barnase-EndoU-ColicinE5/D-RelE like nuclease 4 domain-containing protein</fullName>
    </recommendedName>
</protein>
<evidence type="ECO:0000313" key="2">
    <source>
        <dbReference type="EMBL" id="ARR10691.1"/>
    </source>
</evidence>
<evidence type="ECO:0000259" key="1">
    <source>
        <dbReference type="Pfam" id="PF18813"/>
    </source>
</evidence>
<organism evidence="2 3">
    <name type="scientific">Paenibacillus bovis</name>
    <dbReference type="NCBI Taxonomy" id="1616788"/>
    <lineage>
        <taxon>Bacteria</taxon>
        <taxon>Bacillati</taxon>
        <taxon>Bacillota</taxon>
        <taxon>Bacilli</taxon>
        <taxon>Bacillales</taxon>
        <taxon>Paenibacillaceae</taxon>
        <taxon>Paenibacillus</taxon>
    </lineage>
</organism>
<proteinExistence type="predicted"/>
<dbReference type="KEGG" id="pbv:AR543_p0083"/>
<accession>A0A1X9T441</accession>
<dbReference type="InterPro" id="IPR041420">
    <property type="entry name" value="PBECR4"/>
</dbReference>
<keyword evidence="2" id="KW-0614">Plasmid</keyword>
<name>A0A1X9T441_9BACL</name>